<organism evidence="1 2">
    <name type="scientific">Labilibaculum filiforme</name>
    <dbReference type="NCBI Taxonomy" id="1940526"/>
    <lineage>
        <taxon>Bacteria</taxon>
        <taxon>Pseudomonadati</taxon>
        <taxon>Bacteroidota</taxon>
        <taxon>Bacteroidia</taxon>
        <taxon>Marinilabiliales</taxon>
        <taxon>Marinifilaceae</taxon>
        <taxon>Labilibaculum</taxon>
    </lineage>
</organism>
<proteinExistence type="predicted"/>
<sequence>MKQLLLLITSILIVSSCTEKMDVELDSTYTRLSVEAKITTDFKKHFVKLSESSDVFFNQDAIPVTNATIQVNDGTSNFSFEETSPGYYESSTEFSGIPGKTYFLSILNVDLHHNGKLESYEAQSLMPYPHKVDSIAMNYDDNYRNEGNDNKEYWLLSLYLKDNKENEDYYGFACQINNVLVHDTITEVVIAEDTFFNGEASKGVEVGFFDQEKPDEIIRNNDLITLETYALTEDYLDFVNELQFMDMEQIPLFSGPPANIRTNISNNAIGFFAVYSITRTSTIVKVE</sequence>
<dbReference type="Pfam" id="PF14054">
    <property type="entry name" value="DUF4249"/>
    <property type="match status" value="1"/>
</dbReference>
<dbReference type="Proteomes" id="UP000233535">
    <property type="component" value="Unassembled WGS sequence"/>
</dbReference>
<comment type="caution">
    <text evidence="1">The sequence shown here is derived from an EMBL/GenBank/DDBJ whole genome shotgun (WGS) entry which is preliminary data.</text>
</comment>
<evidence type="ECO:0008006" key="3">
    <source>
        <dbReference type="Google" id="ProtNLM"/>
    </source>
</evidence>
<reference evidence="1 2" key="1">
    <citation type="journal article" date="2017" name="Front. Microbiol.">
        <title>Labilibaculum manganireducens gen. nov., sp. nov. and Labilibaculum filiforme sp. nov., Novel Bacteroidetes Isolated from Subsurface Sediments of the Baltic Sea.</title>
        <authorList>
            <person name="Vandieken V."/>
            <person name="Marshall I.P."/>
            <person name="Niemann H."/>
            <person name="Engelen B."/>
            <person name="Cypionka H."/>
        </authorList>
    </citation>
    <scope>NUCLEOTIDE SEQUENCE [LARGE SCALE GENOMIC DNA]</scope>
    <source>
        <strain evidence="1 2">59.16B</strain>
    </source>
</reference>
<dbReference type="InterPro" id="IPR025345">
    <property type="entry name" value="DUF4249"/>
</dbReference>
<evidence type="ECO:0000313" key="1">
    <source>
        <dbReference type="EMBL" id="PKQ64888.1"/>
    </source>
</evidence>
<dbReference type="RefSeq" id="WP_101259987.1">
    <property type="nucleotide sequence ID" value="NZ_MVDD01000002.1"/>
</dbReference>
<accession>A0A2N3I3L1</accession>
<gene>
    <name evidence="1" type="ORF">BZG02_03285</name>
</gene>
<keyword evidence="2" id="KW-1185">Reference proteome</keyword>
<dbReference type="PROSITE" id="PS51257">
    <property type="entry name" value="PROKAR_LIPOPROTEIN"/>
    <property type="match status" value="1"/>
</dbReference>
<dbReference type="AlphaFoldDB" id="A0A2N3I3L1"/>
<dbReference type="EMBL" id="MVDD01000002">
    <property type="protein sequence ID" value="PKQ64888.1"/>
    <property type="molecule type" value="Genomic_DNA"/>
</dbReference>
<name>A0A2N3I3L1_9BACT</name>
<dbReference type="OrthoDB" id="1117670at2"/>
<protein>
    <recommendedName>
        <fullName evidence="3">DUF4249 domain-containing protein</fullName>
    </recommendedName>
</protein>
<evidence type="ECO:0000313" key="2">
    <source>
        <dbReference type="Proteomes" id="UP000233535"/>
    </source>
</evidence>